<dbReference type="AlphaFoldDB" id="A0A938YB33"/>
<dbReference type="RefSeq" id="WP_205259276.1">
    <property type="nucleotide sequence ID" value="NZ_JAERWK010000005.1"/>
</dbReference>
<proteinExistence type="predicted"/>
<dbReference type="InterPro" id="IPR034660">
    <property type="entry name" value="DinB/YfiT-like"/>
</dbReference>
<keyword evidence="2" id="KW-0413">Isomerase</keyword>
<organism evidence="2 3">
    <name type="scientific">Nakamurella leprariae</name>
    <dbReference type="NCBI Taxonomy" id="2803911"/>
    <lineage>
        <taxon>Bacteria</taxon>
        <taxon>Bacillati</taxon>
        <taxon>Actinomycetota</taxon>
        <taxon>Actinomycetes</taxon>
        <taxon>Nakamurellales</taxon>
        <taxon>Nakamurellaceae</taxon>
        <taxon>Nakamurella</taxon>
    </lineage>
</organism>
<evidence type="ECO:0000313" key="2">
    <source>
        <dbReference type="EMBL" id="MBM9466326.1"/>
    </source>
</evidence>
<dbReference type="SUPFAM" id="SSF109854">
    <property type="entry name" value="DinB/YfiT-like putative metalloenzymes"/>
    <property type="match status" value="1"/>
</dbReference>
<dbReference type="GO" id="GO:0016853">
    <property type="term" value="F:isomerase activity"/>
    <property type="evidence" value="ECO:0007669"/>
    <property type="project" value="UniProtKB-KW"/>
</dbReference>
<evidence type="ECO:0000259" key="1">
    <source>
        <dbReference type="Pfam" id="PF11716"/>
    </source>
</evidence>
<sequence>MDGTNLRQSARSSAAFLRSVADQDWSVTVPSLGWTGSRTVAHMCETLLWYPTDLANGPQPLDTMQLSVPDGPDGNSREALVTTLVTFADVLAHVVDGVPAGWRGHHSWGLADASGFAAMGCDELLVHTWDVGQGLGARFDPPPVLAGMVARRLFPWAPVDRDPWQTLLWANGRVDLAGLPRQVDWQWHCAPLSEWTGRASGLT</sequence>
<accession>A0A938YB33</accession>
<dbReference type="EMBL" id="JAERWK010000005">
    <property type="protein sequence ID" value="MBM9466326.1"/>
    <property type="molecule type" value="Genomic_DNA"/>
</dbReference>
<comment type="caution">
    <text evidence="2">The sequence shown here is derived from an EMBL/GenBank/DDBJ whole genome shotgun (WGS) entry which is preliminary data.</text>
</comment>
<dbReference type="Pfam" id="PF11716">
    <property type="entry name" value="MDMPI_N"/>
    <property type="match status" value="1"/>
</dbReference>
<evidence type="ECO:0000313" key="3">
    <source>
        <dbReference type="Proteomes" id="UP000663792"/>
    </source>
</evidence>
<dbReference type="Gene3D" id="1.20.120.450">
    <property type="entry name" value="dinb family like domain"/>
    <property type="match status" value="1"/>
</dbReference>
<keyword evidence="3" id="KW-1185">Reference proteome</keyword>
<dbReference type="GO" id="GO:0046872">
    <property type="term" value="F:metal ion binding"/>
    <property type="evidence" value="ECO:0007669"/>
    <property type="project" value="InterPro"/>
</dbReference>
<reference evidence="2" key="1">
    <citation type="submission" date="2021-01" db="EMBL/GenBank/DDBJ databases">
        <title>YIM 132084 draft genome.</title>
        <authorList>
            <person name="An D."/>
        </authorList>
    </citation>
    <scope>NUCLEOTIDE SEQUENCE</scope>
    <source>
        <strain evidence="2">YIM 132084</strain>
    </source>
</reference>
<name>A0A938YB33_9ACTN</name>
<dbReference type="InterPro" id="IPR024344">
    <property type="entry name" value="MDMPI_metal-binding"/>
</dbReference>
<dbReference type="Proteomes" id="UP000663792">
    <property type="component" value="Unassembled WGS sequence"/>
</dbReference>
<protein>
    <submittedName>
        <fullName evidence="2">Maleylpyruvate isomerase N-terminal domain-containing protein</fullName>
    </submittedName>
</protein>
<gene>
    <name evidence="2" type="ORF">JL106_03410</name>
</gene>
<feature type="domain" description="Mycothiol-dependent maleylpyruvate isomerase metal-binding" evidence="1">
    <location>
        <begin position="6"/>
        <end position="131"/>
    </location>
</feature>